<accession>K7VN59</accession>
<dbReference type="InterPro" id="IPR029053">
    <property type="entry name" value="Viral_coat"/>
</dbReference>
<dbReference type="InterPro" id="IPR004005">
    <property type="entry name" value="Calicivirus_coat"/>
</dbReference>
<reference evidence="6" key="1">
    <citation type="journal article" date="2013" name="Arch. Virol.">
        <title>Clinical and molecular epidemiology of norovirus infection in adults with acute gastroenteritis in Ji'nan, China.</title>
        <authorList>
            <person name="Sai L."/>
            <person name="Wang G."/>
            <person name="Shao L."/>
            <person name="Liu H."/>
            <person name="Zhang Y."/>
            <person name="Qu C."/>
            <person name="Ma L."/>
        </authorList>
    </citation>
    <scope>NUCLEOTIDE SEQUENCE</scope>
    <source>
        <strain evidence="6">GI.1/Jinan/JNHNV0913/2010/CHN</strain>
    </source>
</reference>
<feature type="domain" description="Calicivirus coat protein" evidence="5">
    <location>
        <begin position="5"/>
        <end position="93"/>
    </location>
</feature>
<feature type="non-terminal residue" evidence="6">
    <location>
        <position position="1"/>
    </location>
</feature>
<dbReference type="GO" id="GO:0044423">
    <property type="term" value="C:virion component"/>
    <property type="evidence" value="ECO:0007669"/>
    <property type="project" value="UniProtKB-KW"/>
</dbReference>
<feature type="non-terminal residue" evidence="6">
    <location>
        <position position="94"/>
    </location>
</feature>
<keyword evidence="4" id="KW-1035">Host cytoplasm</keyword>
<evidence type="ECO:0000256" key="4">
    <source>
        <dbReference type="ARBA" id="ARBA00023200"/>
    </source>
</evidence>
<name>K7VN59_NVGI1</name>
<evidence type="ECO:0000256" key="1">
    <source>
        <dbReference type="ARBA" id="ARBA00004192"/>
    </source>
</evidence>
<dbReference type="SUPFAM" id="SSF88633">
    <property type="entry name" value="Positive stranded ssRNA viruses"/>
    <property type="match status" value="1"/>
</dbReference>
<evidence type="ECO:0000259" key="5">
    <source>
        <dbReference type="Pfam" id="PF00915"/>
    </source>
</evidence>
<evidence type="ECO:0000256" key="2">
    <source>
        <dbReference type="ARBA" id="ARBA00004328"/>
    </source>
</evidence>
<dbReference type="GO" id="GO:0030430">
    <property type="term" value="C:host cell cytoplasm"/>
    <property type="evidence" value="ECO:0007669"/>
    <property type="project" value="UniProtKB-SubCell"/>
</dbReference>
<evidence type="ECO:0000256" key="3">
    <source>
        <dbReference type="ARBA" id="ARBA00022844"/>
    </source>
</evidence>
<comment type="subcellular location">
    <subcellularLocation>
        <location evidence="1">Host cytoplasm</location>
    </subcellularLocation>
    <subcellularLocation>
        <location evidence="2">Virion</location>
    </subcellularLocation>
</comment>
<organism evidence="6">
    <name type="scientific">Norovirus GI.1/Jinan/JNHNV0913/2010/CHN</name>
    <dbReference type="NCBI Taxonomy" id="1256595"/>
    <lineage>
        <taxon>Viruses</taxon>
        <taxon>Riboviria</taxon>
        <taxon>Orthornavirae</taxon>
        <taxon>Pisuviricota</taxon>
        <taxon>Pisoniviricetes</taxon>
        <taxon>Picornavirales</taxon>
        <taxon>Caliciviridae</taxon>
        <taxon>Norovirus</taxon>
        <taxon>Norovirus norwalkense</taxon>
        <taxon>Norwalk virus</taxon>
    </lineage>
</organism>
<proteinExistence type="predicted"/>
<evidence type="ECO:0000313" key="6">
    <source>
        <dbReference type="EMBL" id="AFW90136.1"/>
    </source>
</evidence>
<keyword evidence="3" id="KW-0946">Virion</keyword>
<dbReference type="Pfam" id="PF00915">
    <property type="entry name" value="Calici_coat"/>
    <property type="match status" value="1"/>
</dbReference>
<sequence>MMMASKDATSNVDGASGAGQLVLEANTSDSLIMDLLAGSSTGVATAGQVNLFDPCIINNFVRAPQGEFTTSPNNTLGDVLFDLSLSPHLNPFLL</sequence>
<dbReference type="EMBL" id="JX666287">
    <property type="protein sequence ID" value="AFW90136.1"/>
    <property type="molecule type" value="Genomic_RNA"/>
</dbReference>
<protein>
    <submittedName>
        <fullName evidence="6">Capsid protein</fullName>
    </submittedName>
</protein>
<dbReference type="Gene3D" id="2.60.120.20">
    <property type="match status" value="1"/>
</dbReference>